<protein>
    <submittedName>
        <fullName evidence="2">Uncharacterized protein</fullName>
    </submittedName>
</protein>
<gene>
    <name evidence="2" type="ORF">g.16322</name>
</gene>
<proteinExistence type="predicted"/>
<feature type="signal peptide" evidence="1">
    <location>
        <begin position="1"/>
        <end position="31"/>
    </location>
</feature>
<feature type="chain" id="PRO_5008582717" evidence="1">
    <location>
        <begin position="32"/>
        <end position="269"/>
    </location>
</feature>
<evidence type="ECO:0000256" key="1">
    <source>
        <dbReference type="SAM" id="SignalP"/>
    </source>
</evidence>
<evidence type="ECO:0000313" key="2">
    <source>
        <dbReference type="EMBL" id="JAS47599.1"/>
    </source>
</evidence>
<organism evidence="2">
    <name type="scientific">Cuerna arida</name>
    <dbReference type="NCBI Taxonomy" id="1464854"/>
    <lineage>
        <taxon>Eukaryota</taxon>
        <taxon>Metazoa</taxon>
        <taxon>Ecdysozoa</taxon>
        <taxon>Arthropoda</taxon>
        <taxon>Hexapoda</taxon>
        <taxon>Insecta</taxon>
        <taxon>Pterygota</taxon>
        <taxon>Neoptera</taxon>
        <taxon>Paraneoptera</taxon>
        <taxon>Hemiptera</taxon>
        <taxon>Auchenorrhyncha</taxon>
        <taxon>Membracoidea</taxon>
        <taxon>Cicadellidae</taxon>
        <taxon>Cicadellinae</taxon>
        <taxon>Proconiini</taxon>
        <taxon>Cuerna</taxon>
    </lineage>
</organism>
<name>A0A1B6FBK3_9HEMI</name>
<reference evidence="2" key="1">
    <citation type="submission" date="2015-11" db="EMBL/GenBank/DDBJ databases">
        <title>De novo transcriptome assembly of four potential Pierce s Disease insect vectors from Arizona vineyards.</title>
        <authorList>
            <person name="Tassone E.E."/>
        </authorList>
    </citation>
    <scope>NUCLEOTIDE SEQUENCE</scope>
</reference>
<accession>A0A1B6FBK3</accession>
<sequence>MKFSGFSRIMVKVNCICFVVALFVRGTVSRGQETTELPNYVPGGSLETGSARGYPSSAYGDYGTLYGGGYTKQYKDYTAVYGDYLSPYGDYGDIGYDDGTYDENSYEQYDDIVGDIFAYGDRNNPKDAVQQMNAETDISDVHEMPWVYIIVPVVQIDVFYVDDEKKALEDLEIQLPIETFFFELGNFGMGHLDLLDFELSEMSFAQDSYTDYLQYDDYPTMGHYPNSDLYETADQLNDWSTLDYPGIDHEPYWIDWIFMMPPEEMNPIV</sequence>
<dbReference type="EMBL" id="GECZ01022170">
    <property type="protein sequence ID" value="JAS47599.1"/>
    <property type="molecule type" value="Transcribed_RNA"/>
</dbReference>
<dbReference type="AlphaFoldDB" id="A0A1B6FBK3"/>
<keyword evidence="1" id="KW-0732">Signal</keyword>